<organism evidence="2 3">
    <name type="scientific">Desulfobacca acetoxidans (strain ATCC 700848 / DSM 11109 / ASRB2)</name>
    <dbReference type="NCBI Taxonomy" id="880072"/>
    <lineage>
        <taxon>Bacteria</taxon>
        <taxon>Pseudomonadati</taxon>
        <taxon>Thermodesulfobacteriota</taxon>
        <taxon>Desulfobaccia</taxon>
        <taxon>Desulfobaccales</taxon>
        <taxon>Desulfobaccaceae</taxon>
        <taxon>Desulfobacca</taxon>
    </lineage>
</organism>
<evidence type="ECO:0000256" key="1">
    <source>
        <dbReference type="SAM" id="Phobius"/>
    </source>
</evidence>
<keyword evidence="1" id="KW-1133">Transmembrane helix</keyword>
<feature type="transmembrane region" description="Helical" evidence="1">
    <location>
        <begin position="106"/>
        <end position="125"/>
    </location>
</feature>
<dbReference type="AlphaFoldDB" id="F2NED5"/>
<feature type="transmembrane region" description="Helical" evidence="1">
    <location>
        <begin position="308"/>
        <end position="325"/>
    </location>
</feature>
<dbReference type="eggNOG" id="ENOG503364V">
    <property type="taxonomic scope" value="Bacteria"/>
</dbReference>
<dbReference type="Proteomes" id="UP000000483">
    <property type="component" value="Chromosome"/>
</dbReference>
<sequence>MVLLTMALLPVYAFSSGGFQLVDIPIFINACLLVFYIKGSNTKLLIAIYFYIPFVIWSILVNLGYSLISPDRYYFFIIAQFLQGIVIFYIYTILFDNLIYNNNLKYIYIGILLSIIMCFLIKGNYEEGVRNSLSFNNPNQLGYYALIVMSFTILLYEYCNRKKNFNLLYIILNVLFILSAHILIILSLSRSAIFGIFILDIWLIKNIKRREIFYSIIIISILSTALLLIKPDLIDNQLKGRETRKYQDGAVTYALQERFSGQFKGMTTPQFIFGTGGLGGYETGGKQFVIKSKNSIATGEFHNTFGAILKYYGIIGISLFLLWIIKMLMYSITFKDSLFIYIALSFYNMTHYGIRFRPFWVLLSLILAVTCNISKLESQNKS</sequence>
<dbReference type="KEGG" id="dao:Desac_0233"/>
<feature type="transmembrane region" description="Helical" evidence="1">
    <location>
        <begin position="12"/>
        <end position="37"/>
    </location>
</feature>
<feature type="transmembrane region" description="Helical" evidence="1">
    <location>
        <begin position="73"/>
        <end position="94"/>
    </location>
</feature>
<dbReference type="EMBL" id="CP002629">
    <property type="protein sequence ID" value="AEB08125.1"/>
    <property type="molecule type" value="Genomic_DNA"/>
</dbReference>
<dbReference type="STRING" id="880072.Desac_0233"/>
<protein>
    <recommendedName>
        <fullName evidence="4">O-antigen polymerase</fullName>
    </recommendedName>
</protein>
<proteinExistence type="predicted"/>
<feature type="transmembrane region" description="Helical" evidence="1">
    <location>
        <begin position="360"/>
        <end position="376"/>
    </location>
</feature>
<reference evidence="2 3" key="1">
    <citation type="journal article" date="2011" name="Stand. Genomic Sci.">
        <title>Complete genome sequence of the acetate-degrading sulfate reducer Desulfobacca acetoxidans type strain (ASRB2).</title>
        <authorList>
            <person name="Goker M."/>
            <person name="Teshima H."/>
            <person name="Lapidus A."/>
            <person name="Nolan M."/>
            <person name="Lucas S."/>
            <person name="Hammon N."/>
            <person name="Deshpande S."/>
            <person name="Cheng J.F."/>
            <person name="Tapia R."/>
            <person name="Han C."/>
            <person name="Goodwin L."/>
            <person name="Pitluck S."/>
            <person name="Huntemann M."/>
            <person name="Liolios K."/>
            <person name="Ivanova N."/>
            <person name="Pagani I."/>
            <person name="Mavromatis K."/>
            <person name="Ovchinikova G."/>
            <person name="Pati A."/>
            <person name="Chen A."/>
            <person name="Palaniappan K."/>
            <person name="Land M."/>
            <person name="Hauser L."/>
            <person name="Brambilla E.M."/>
            <person name="Rohde M."/>
            <person name="Spring S."/>
            <person name="Detter J.C."/>
            <person name="Woyke T."/>
            <person name="Bristow J."/>
            <person name="Eisen J.A."/>
            <person name="Markowitz V."/>
            <person name="Hugenholtz P."/>
            <person name="Kyrpides N.C."/>
            <person name="Klenk H.P."/>
        </authorList>
    </citation>
    <scope>NUCLEOTIDE SEQUENCE [LARGE SCALE GENOMIC DNA]</scope>
    <source>
        <strain evidence="3">ATCC 700848 / DSM 11109 / ASRB2</strain>
    </source>
</reference>
<feature type="transmembrane region" description="Helical" evidence="1">
    <location>
        <begin position="44"/>
        <end position="67"/>
    </location>
</feature>
<dbReference type="HOGENOM" id="CLU_688254_0_0_7"/>
<name>F2NED5_DESAR</name>
<gene>
    <name evidence="2" type="ordered locus">Desac_0233</name>
</gene>
<feature type="transmembrane region" description="Helical" evidence="1">
    <location>
        <begin position="166"/>
        <end position="185"/>
    </location>
</feature>
<feature type="transmembrane region" description="Helical" evidence="1">
    <location>
        <begin position="212"/>
        <end position="229"/>
    </location>
</feature>
<accession>F2NED5</accession>
<feature type="transmembrane region" description="Helical" evidence="1">
    <location>
        <begin position="141"/>
        <end position="159"/>
    </location>
</feature>
<reference evidence="3" key="2">
    <citation type="submission" date="2011-03" db="EMBL/GenBank/DDBJ databases">
        <title>The complete genome of Desulfobacca acetoxidans DSM 11109.</title>
        <authorList>
            <consortium name="US DOE Joint Genome Institute (JGI-PGF)"/>
            <person name="Lucas S."/>
            <person name="Copeland A."/>
            <person name="Lapidus A."/>
            <person name="Bruce D."/>
            <person name="Goodwin L."/>
            <person name="Pitluck S."/>
            <person name="Peters L."/>
            <person name="Kyrpides N."/>
            <person name="Mavromatis K."/>
            <person name="Ivanova N."/>
            <person name="Ovchinnikova G."/>
            <person name="Teshima H."/>
            <person name="Detter J.C."/>
            <person name="Han C."/>
            <person name="Land M."/>
            <person name="Hauser L."/>
            <person name="Markowitz V."/>
            <person name="Cheng J.-F."/>
            <person name="Hugenholtz P."/>
            <person name="Woyke T."/>
            <person name="Wu D."/>
            <person name="Spring S."/>
            <person name="Schueler E."/>
            <person name="Brambilla E."/>
            <person name="Klenk H.-P."/>
            <person name="Eisen J.A."/>
        </authorList>
    </citation>
    <scope>NUCLEOTIDE SEQUENCE [LARGE SCALE GENOMIC DNA]</scope>
    <source>
        <strain evidence="3">ATCC 700848 / DSM 11109 / ASRB2</strain>
    </source>
</reference>
<evidence type="ECO:0000313" key="3">
    <source>
        <dbReference type="Proteomes" id="UP000000483"/>
    </source>
</evidence>
<evidence type="ECO:0008006" key="4">
    <source>
        <dbReference type="Google" id="ProtNLM"/>
    </source>
</evidence>
<keyword evidence="1" id="KW-0812">Transmembrane</keyword>
<keyword evidence="1" id="KW-0472">Membrane</keyword>
<keyword evidence="3" id="KW-1185">Reference proteome</keyword>
<evidence type="ECO:0000313" key="2">
    <source>
        <dbReference type="EMBL" id="AEB08125.1"/>
    </source>
</evidence>